<dbReference type="OrthoDB" id="3699209at2"/>
<gene>
    <name evidence="1" type="ORF">AWC22_02370</name>
</gene>
<dbReference type="Proteomes" id="UP000193087">
    <property type="component" value="Unassembled WGS sequence"/>
</dbReference>
<dbReference type="EMBL" id="LQPQ01000191">
    <property type="protein sequence ID" value="ORW66022.1"/>
    <property type="molecule type" value="Genomic_DNA"/>
</dbReference>
<comment type="caution">
    <text evidence="1">The sequence shown here is derived from an EMBL/GenBank/DDBJ whole genome shotgun (WGS) entry which is preliminary data.</text>
</comment>
<name>A0A1X2BQZ8_9MYCO</name>
<organism evidence="1 2">
    <name type="scientific">Mycobacterium riyadhense</name>
    <dbReference type="NCBI Taxonomy" id="486698"/>
    <lineage>
        <taxon>Bacteria</taxon>
        <taxon>Bacillati</taxon>
        <taxon>Actinomycetota</taxon>
        <taxon>Actinomycetes</taxon>
        <taxon>Mycobacteriales</taxon>
        <taxon>Mycobacteriaceae</taxon>
        <taxon>Mycobacterium</taxon>
    </lineage>
</organism>
<evidence type="ECO:0000313" key="2">
    <source>
        <dbReference type="Proteomes" id="UP000193087"/>
    </source>
</evidence>
<evidence type="ECO:0000313" key="1">
    <source>
        <dbReference type="EMBL" id="ORW66022.1"/>
    </source>
</evidence>
<reference evidence="1 2" key="1">
    <citation type="submission" date="2016-01" db="EMBL/GenBank/DDBJ databases">
        <title>The new phylogeny of the genus Mycobacterium.</title>
        <authorList>
            <person name="Tarcisio F."/>
            <person name="Conor M."/>
            <person name="Antonella G."/>
            <person name="Elisabetta G."/>
            <person name="Giulia F.S."/>
            <person name="Sara T."/>
            <person name="Anna F."/>
            <person name="Clotilde B."/>
            <person name="Roberto B."/>
            <person name="Veronica D.S."/>
            <person name="Fabio R."/>
            <person name="Monica P."/>
            <person name="Olivier J."/>
            <person name="Enrico T."/>
            <person name="Nicola S."/>
        </authorList>
    </citation>
    <scope>NUCLEOTIDE SEQUENCE [LARGE SCALE GENOMIC DNA]</scope>
    <source>
        <strain evidence="1 2">DSM 45176</strain>
    </source>
</reference>
<proteinExistence type="predicted"/>
<protein>
    <submittedName>
        <fullName evidence="1">Uncharacterized protein</fullName>
    </submittedName>
</protein>
<dbReference type="RefSeq" id="WP_085252456.1">
    <property type="nucleotide sequence ID" value="NZ_CAJMWJ010000001.1"/>
</dbReference>
<sequence>MPTTHRRYAITETDEISAALAVARRVWPDLAEKPGALLRRLILTGRNSLVHDFAATEKARRQAIDATSGALAGVFAPSYLADLREDWPE</sequence>
<keyword evidence="2" id="KW-1185">Reference proteome</keyword>
<accession>A0A1X2BQZ8</accession>
<dbReference type="GeneID" id="93497495"/>
<dbReference type="AlphaFoldDB" id="A0A1X2BQZ8"/>